<comment type="caution">
    <text evidence="1">The sequence shown here is derived from an EMBL/GenBank/DDBJ whole genome shotgun (WGS) entry which is preliminary data.</text>
</comment>
<evidence type="ECO:0000313" key="1">
    <source>
        <dbReference type="EMBL" id="KAL0631948.1"/>
    </source>
</evidence>
<sequence length="307" mass="34691">MTNYFEEFLKRSFTNSDDDDIFSCPIPGVPDDAFAGVEDGCFVLEREEMKAIFDPVINEIIQLVREQIRTAEGQGIQKSPISAVLLVGGFGASKYLLQRLSTGLEIDMVTKRRKKGLPIEILQPVNAWSAVARGAVLRGLEGGIHVSSRKARRHYGTEFCSNFVFGQDPQEHLIYCSYTGRPLCNNMMKYYVKLGEQVSEDSPISFDFVRTVGVNHAMIFTEELFECEQMPAAKYSTSPTVKLLCTFKSDLSKVPKNLFIRKEGAGSPSYYEIYYSLVMTLQSAQLVFHMEFQGKKYGSERANYLYD</sequence>
<dbReference type="SUPFAM" id="SSF53067">
    <property type="entry name" value="Actin-like ATPase domain"/>
    <property type="match status" value="1"/>
</dbReference>
<dbReference type="Proteomes" id="UP001447188">
    <property type="component" value="Unassembled WGS sequence"/>
</dbReference>
<dbReference type="PANTHER" id="PTHR14187">
    <property type="entry name" value="ALPHA KINASE/ELONGATION FACTOR 2 KINASE"/>
    <property type="match status" value="1"/>
</dbReference>
<evidence type="ECO:0000313" key="2">
    <source>
        <dbReference type="Proteomes" id="UP001447188"/>
    </source>
</evidence>
<gene>
    <name evidence="1" type="ORF">Q9L58_009175</name>
</gene>
<reference evidence="1 2" key="1">
    <citation type="submission" date="2024-02" db="EMBL/GenBank/DDBJ databases">
        <title>Discinaceae phylogenomics.</title>
        <authorList>
            <person name="Dirks A.C."/>
            <person name="James T.Y."/>
        </authorList>
    </citation>
    <scope>NUCLEOTIDE SEQUENCE [LARGE SCALE GENOMIC DNA]</scope>
    <source>
        <strain evidence="1 2">ACD0624</strain>
    </source>
</reference>
<name>A0ABR3G7L2_9PEZI</name>
<proteinExistence type="predicted"/>
<dbReference type="Gene3D" id="3.30.420.40">
    <property type="match status" value="2"/>
</dbReference>
<dbReference type="InterPro" id="IPR043129">
    <property type="entry name" value="ATPase_NBD"/>
</dbReference>
<dbReference type="EMBL" id="JBBBZM010000198">
    <property type="protein sequence ID" value="KAL0631948.1"/>
    <property type="molecule type" value="Genomic_DNA"/>
</dbReference>
<dbReference type="PANTHER" id="PTHR14187:SF82">
    <property type="entry name" value="FAMILY CHAPERONE, PUTATIVE (AFU_ORTHOLOGUE AFUA_7G08575)-RELATED"/>
    <property type="match status" value="1"/>
</dbReference>
<keyword evidence="2" id="KW-1185">Reference proteome</keyword>
<organism evidence="1 2">
    <name type="scientific">Discina gigas</name>
    <dbReference type="NCBI Taxonomy" id="1032678"/>
    <lineage>
        <taxon>Eukaryota</taxon>
        <taxon>Fungi</taxon>
        <taxon>Dikarya</taxon>
        <taxon>Ascomycota</taxon>
        <taxon>Pezizomycotina</taxon>
        <taxon>Pezizomycetes</taxon>
        <taxon>Pezizales</taxon>
        <taxon>Discinaceae</taxon>
        <taxon>Discina</taxon>
    </lineage>
</organism>
<dbReference type="Gene3D" id="3.90.640.10">
    <property type="entry name" value="Actin, Chain A, domain 4"/>
    <property type="match status" value="1"/>
</dbReference>
<dbReference type="CDD" id="cd10170">
    <property type="entry name" value="ASKHA_NBD_HSP70"/>
    <property type="match status" value="1"/>
</dbReference>
<protein>
    <submittedName>
        <fullName evidence="1">Uncharacterized protein</fullName>
    </submittedName>
</protein>
<accession>A0ABR3G7L2</accession>